<feature type="non-terminal residue" evidence="4">
    <location>
        <position position="1"/>
    </location>
</feature>
<proteinExistence type="predicted"/>
<gene>
    <name evidence="4" type="ORF">DN820_22175</name>
</gene>
<keyword evidence="1 2" id="KW-0238">DNA-binding</keyword>
<feature type="domain" description="OmpR/PhoB-type" evidence="3">
    <location>
        <begin position="1"/>
        <end position="41"/>
    </location>
</feature>
<evidence type="ECO:0000313" key="5">
    <source>
        <dbReference type="Proteomes" id="UP000306753"/>
    </source>
</evidence>
<dbReference type="PROSITE" id="PS51755">
    <property type="entry name" value="OMPR_PHOB"/>
    <property type="match status" value="1"/>
</dbReference>
<name>A0A5R9Q7N2_9GAMM</name>
<keyword evidence="5" id="KW-1185">Reference proteome</keyword>
<dbReference type="Proteomes" id="UP000306753">
    <property type="component" value="Unassembled WGS sequence"/>
</dbReference>
<dbReference type="EMBL" id="QLAG01000064">
    <property type="protein sequence ID" value="TLX59215.1"/>
    <property type="molecule type" value="Genomic_DNA"/>
</dbReference>
<evidence type="ECO:0000313" key="4">
    <source>
        <dbReference type="EMBL" id="TLX59215.1"/>
    </source>
</evidence>
<evidence type="ECO:0000256" key="1">
    <source>
        <dbReference type="ARBA" id="ARBA00023125"/>
    </source>
</evidence>
<dbReference type="GO" id="GO:0003677">
    <property type="term" value="F:DNA binding"/>
    <property type="evidence" value="ECO:0007669"/>
    <property type="project" value="UniProtKB-UniRule"/>
</dbReference>
<dbReference type="AlphaFoldDB" id="A0A5R9Q7N2"/>
<dbReference type="Gene3D" id="1.10.10.10">
    <property type="entry name" value="Winged helix-like DNA-binding domain superfamily/Winged helix DNA-binding domain"/>
    <property type="match status" value="1"/>
</dbReference>
<dbReference type="InterPro" id="IPR036388">
    <property type="entry name" value="WH-like_DNA-bd_sf"/>
</dbReference>
<dbReference type="RefSeq" id="WP_174236892.1">
    <property type="nucleotide sequence ID" value="NZ_QLAG01000064.1"/>
</dbReference>
<dbReference type="InterPro" id="IPR001867">
    <property type="entry name" value="OmpR/PhoB-type_DNA-bd"/>
</dbReference>
<sequence length="43" mass="4958">NFDCDTNVVDVAIRRLRMKVDEPFGDRLIHTIRGVGYVLEARP</sequence>
<dbReference type="CDD" id="cd00383">
    <property type="entry name" value="trans_reg_C"/>
    <property type="match status" value="1"/>
</dbReference>
<protein>
    <submittedName>
        <fullName evidence="4">DNA-binding response regulator</fullName>
    </submittedName>
</protein>
<feature type="DNA-binding region" description="OmpR/PhoB-type" evidence="2">
    <location>
        <begin position="1"/>
        <end position="41"/>
    </location>
</feature>
<dbReference type="GO" id="GO:0006355">
    <property type="term" value="P:regulation of DNA-templated transcription"/>
    <property type="evidence" value="ECO:0007669"/>
    <property type="project" value="InterPro"/>
</dbReference>
<reference evidence="4 5" key="1">
    <citation type="journal article" date="2017" name="Eur. J. Clin. Microbiol. Infect. Dis.">
        <title>Uncommonly isolated clinical Pseudomonas: identification and phylogenetic assignation.</title>
        <authorList>
            <person name="Mulet M."/>
            <person name="Gomila M."/>
            <person name="Ramirez A."/>
            <person name="Cardew S."/>
            <person name="Moore E.R."/>
            <person name="Lalucat J."/>
            <person name="Garcia-Valdes E."/>
        </authorList>
    </citation>
    <scope>NUCLEOTIDE SEQUENCE [LARGE SCALE GENOMIC DNA]</scope>
    <source>
        <strain evidence="4 5">SD129</strain>
    </source>
</reference>
<organism evidence="4 5">
    <name type="scientific">Stutzerimonas nosocomialis</name>
    <dbReference type="NCBI Taxonomy" id="1056496"/>
    <lineage>
        <taxon>Bacteria</taxon>
        <taxon>Pseudomonadati</taxon>
        <taxon>Pseudomonadota</taxon>
        <taxon>Gammaproteobacteria</taxon>
        <taxon>Pseudomonadales</taxon>
        <taxon>Pseudomonadaceae</taxon>
        <taxon>Stutzerimonas</taxon>
    </lineage>
</organism>
<evidence type="ECO:0000259" key="3">
    <source>
        <dbReference type="PROSITE" id="PS51755"/>
    </source>
</evidence>
<comment type="caution">
    <text evidence="4">The sequence shown here is derived from an EMBL/GenBank/DDBJ whole genome shotgun (WGS) entry which is preliminary data.</text>
</comment>
<dbReference type="InterPro" id="IPR016032">
    <property type="entry name" value="Sig_transdc_resp-reg_C-effctor"/>
</dbReference>
<evidence type="ECO:0000256" key="2">
    <source>
        <dbReference type="PROSITE-ProRule" id="PRU01091"/>
    </source>
</evidence>
<accession>A0A5R9Q7N2</accession>
<dbReference type="Pfam" id="PF00486">
    <property type="entry name" value="Trans_reg_C"/>
    <property type="match status" value="1"/>
</dbReference>
<dbReference type="GO" id="GO:0000160">
    <property type="term" value="P:phosphorelay signal transduction system"/>
    <property type="evidence" value="ECO:0007669"/>
    <property type="project" value="InterPro"/>
</dbReference>
<dbReference type="SUPFAM" id="SSF46894">
    <property type="entry name" value="C-terminal effector domain of the bipartite response regulators"/>
    <property type="match status" value="1"/>
</dbReference>